<gene>
    <name evidence="1" type="ORF">Lalb_Chr13g0297141</name>
</gene>
<organism evidence="1 2">
    <name type="scientific">Lupinus albus</name>
    <name type="common">White lupine</name>
    <name type="synonym">Lupinus termis</name>
    <dbReference type="NCBI Taxonomy" id="3870"/>
    <lineage>
        <taxon>Eukaryota</taxon>
        <taxon>Viridiplantae</taxon>
        <taxon>Streptophyta</taxon>
        <taxon>Embryophyta</taxon>
        <taxon>Tracheophyta</taxon>
        <taxon>Spermatophyta</taxon>
        <taxon>Magnoliopsida</taxon>
        <taxon>eudicotyledons</taxon>
        <taxon>Gunneridae</taxon>
        <taxon>Pentapetalae</taxon>
        <taxon>rosids</taxon>
        <taxon>fabids</taxon>
        <taxon>Fabales</taxon>
        <taxon>Fabaceae</taxon>
        <taxon>Papilionoideae</taxon>
        <taxon>50 kb inversion clade</taxon>
        <taxon>genistoids sensu lato</taxon>
        <taxon>core genistoids</taxon>
        <taxon>Genisteae</taxon>
        <taxon>Lupinus</taxon>
    </lineage>
</organism>
<name>A0A6A4PIH8_LUPAL</name>
<accession>A0A6A4PIH8</accession>
<keyword evidence="2" id="KW-1185">Reference proteome</keyword>
<proteinExistence type="predicted"/>
<evidence type="ECO:0000313" key="1">
    <source>
        <dbReference type="EMBL" id="KAE9601373.1"/>
    </source>
</evidence>
<sequence>MQGRHALVLPINESGRLTYTFMIVLRYPLKVSSLISYTINWILDLVSPVQILDLLYFGLHIVVRPLTF</sequence>
<reference evidence="2" key="1">
    <citation type="journal article" date="2020" name="Nat. Commun.">
        <title>Genome sequence of the cluster root forming white lupin.</title>
        <authorList>
            <person name="Hufnagel B."/>
            <person name="Marques A."/>
            <person name="Soriano A."/>
            <person name="Marques L."/>
            <person name="Divol F."/>
            <person name="Doumas P."/>
            <person name="Sallet E."/>
            <person name="Mancinotti D."/>
            <person name="Carrere S."/>
            <person name="Marande W."/>
            <person name="Arribat S."/>
            <person name="Keller J."/>
            <person name="Huneau C."/>
            <person name="Blein T."/>
            <person name="Aime D."/>
            <person name="Laguerre M."/>
            <person name="Taylor J."/>
            <person name="Schubert V."/>
            <person name="Nelson M."/>
            <person name="Geu-Flores F."/>
            <person name="Crespi M."/>
            <person name="Gallardo-Guerrero K."/>
            <person name="Delaux P.-M."/>
            <person name="Salse J."/>
            <person name="Berges H."/>
            <person name="Guyot R."/>
            <person name="Gouzy J."/>
            <person name="Peret B."/>
        </authorList>
    </citation>
    <scope>NUCLEOTIDE SEQUENCE [LARGE SCALE GENOMIC DNA]</scope>
    <source>
        <strain evidence="2">cv. Amiga</strain>
    </source>
</reference>
<protein>
    <submittedName>
        <fullName evidence="1">Uncharacterized protein</fullName>
    </submittedName>
</protein>
<dbReference type="Proteomes" id="UP000447434">
    <property type="component" value="Chromosome 13"/>
</dbReference>
<dbReference type="EMBL" id="WOCE01000013">
    <property type="protein sequence ID" value="KAE9601373.1"/>
    <property type="molecule type" value="Genomic_DNA"/>
</dbReference>
<comment type="caution">
    <text evidence="1">The sequence shown here is derived from an EMBL/GenBank/DDBJ whole genome shotgun (WGS) entry which is preliminary data.</text>
</comment>
<evidence type="ECO:0000313" key="2">
    <source>
        <dbReference type="Proteomes" id="UP000447434"/>
    </source>
</evidence>
<dbReference type="AlphaFoldDB" id="A0A6A4PIH8"/>